<feature type="modified residue" description="4-aspartylphosphate" evidence="3">
    <location>
        <position position="57"/>
    </location>
</feature>
<dbReference type="STRING" id="1732.SAMN02910417_00623"/>
<dbReference type="InterPro" id="IPR011006">
    <property type="entry name" value="CheY-like_superfamily"/>
</dbReference>
<dbReference type="OrthoDB" id="9790669at2"/>
<keyword evidence="6" id="KW-1185">Reference proteome</keyword>
<evidence type="ECO:0000313" key="6">
    <source>
        <dbReference type="Proteomes" id="UP000199228"/>
    </source>
</evidence>
<dbReference type="InterPro" id="IPR001789">
    <property type="entry name" value="Sig_transdc_resp-reg_receiver"/>
</dbReference>
<organism evidence="5 6">
    <name type="scientific">Eubacterium oxidoreducens</name>
    <dbReference type="NCBI Taxonomy" id="1732"/>
    <lineage>
        <taxon>Bacteria</taxon>
        <taxon>Bacillati</taxon>
        <taxon>Bacillota</taxon>
        <taxon>Clostridia</taxon>
        <taxon>Eubacteriales</taxon>
        <taxon>Eubacteriaceae</taxon>
        <taxon>Eubacterium</taxon>
    </lineage>
</organism>
<evidence type="ECO:0000256" key="3">
    <source>
        <dbReference type="PROSITE-ProRule" id="PRU00169"/>
    </source>
</evidence>
<comment type="function">
    <text evidence="2">May play the central regulatory role in sporulation. It may be an element of the effector pathway responsible for the activation of sporulation genes in response to nutritional stress. Spo0A may act in concert with spo0H (a sigma factor) to control the expression of some genes that are critical to the sporulation process.</text>
</comment>
<evidence type="ECO:0000259" key="4">
    <source>
        <dbReference type="PROSITE" id="PS50110"/>
    </source>
</evidence>
<dbReference type="RefSeq" id="WP_090172104.1">
    <property type="nucleotide sequence ID" value="NZ_FMXR01000006.1"/>
</dbReference>
<reference evidence="5 6" key="1">
    <citation type="submission" date="2016-10" db="EMBL/GenBank/DDBJ databases">
        <authorList>
            <person name="de Groot N.N."/>
        </authorList>
    </citation>
    <scope>NUCLEOTIDE SEQUENCE [LARGE SCALE GENOMIC DNA]</scope>
    <source>
        <strain evidence="5 6">DSM 3217</strain>
    </source>
</reference>
<dbReference type="PROSITE" id="PS50110">
    <property type="entry name" value="RESPONSE_REGULATORY"/>
    <property type="match status" value="1"/>
</dbReference>
<dbReference type="EMBL" id="FMXR01000006">
    <property type="protein sequence ID" value="SDB08835.1"/>
    <property type="molecule type" value="Genomic_DNA"/>
</dbReference>
<dbReference type="Pfam" id="PF00072">
    <property type="entry name" value="Response_reg"/>
    <property type="match status" value="1"/>
</dbReference>
<dbReference type="Proteomes" id="UP000199228">
    <property type="component" value="Unassembled WGS sequence"/>
</dbReference>
<dbReference type="PANTHER" id="PTHR43228">
    <property type="entry name" value="TWO-COMPONENT RESPONSE REGULATOR"/>
    <property type="match status" value="1"/>
</dbReference>
<evidence type="ECO:0000313" key="5">
    <source>
        <dbReference type="EMBL" id="SDB08835.1"/>
    </source>
</evidence>
<evidence type="ECO:0000256" key="2">
    <source>
        <dbReference type="ARBA" id="ARBA00024867"/>
    </source>
</evidence>
<sequence length="126" mass="13731">MENKSLKALIGDDSALIRKQLKDVLVECGCLEVFTAANGQEAIDLYKVQKPDLIFLDIVMPVCDGIEATKAIHSIDSHACVVIISSVGTQVLLKNAIEAGAKDFIQKPVKKELIKSIVEKRLKGEL</sequence>
<dbReference type="GO" id="GO:0000160">
    <property type="term" value="P:phosphorelay signal transduction system"/>
    <property type="evidence" value="ECO:0007669"/>
    <property type="project" value="InterPro"/>
</dbReference>
<gene>
    <name evidence="5" type="ORF">SAMN02910417_00623</name>
</gene>
<protein>
    <recommendedName>
        <fullName evidence="1">Stage 0 sporulation protein A homolog</fullName>
    </recommendedName>
</protein>
<name>A0A1G6AKD2_EUBOX</name>
<dbReference type="InterPro" id="IPR052048">
    <property type="entry name" value="ST_Response_Regulator"/>
</dbReference>
<evidence type="ECO:0000256" key="1">
    <source>
        <dbReference type="ARBA" id="ARBA00018672"/>
    </source>
</evidence>
<feature type="domain" description="Response regulatory" evidence="4">
    <location>
        <begin position="7"/>
        <end position="122"/>
    </location>
</feature>
<dbReference type="AlphaFoldDB" id="A0A1G6AKD2"/>
<dbReference type="Gene3D" id="3.40.50.2300">
    <property type="match status" value="1"/>
</dbReference>
<dbReference type="PANTHER" id="PTHR43228:SF1">
    <property type="entry name" value="TWO-COMPONENT RESPONSE REGULATOR ARR22"/>
    <property type="match status" value="1"/>
</dbReference>
<dbReference type="SMART" id="SM00448">
    <property type="entry name" value="REC"/>
    <property type="match status" value="1"/>
</dbReference>
<keyword evidence="3" id="KW-0597">Phosphoprotein</keyword>
<accession>A0A1G6AKD2</accession>
<dbReference type="SUPFAM" id="SSF52172">
    <property type="entry name" value="CheY-like"/>
    <property type="match status" value="1"/>
</dbReference>
<proteinExistence type="predicted"/>